<keyword evidence="2" id="KW-1185">Reference proteome</keyword>
<name>A0ABU2Y8D5_9FLAO</name>
<protein>
    <submittedName>
        <fullName evidence="1">WbqC family protein</fullName>
    </submittedName>
</protein>
<reference evidence="1 2" key="1">
    <citation type="submission" date="2023-09" db="EMBL/GenBank/DDBJ databases">
        <authorList>
            <person name="Rey-Velasco X."/>
        </authorList>
    </citation>
    <scope>NUCLEOTIDE SEQUENCE [LARGE SCALE GENOMIC DNA]</scope>
    <source>
        <strain evidence="1 2">W242</strain>
    </source>
</reference>
<gene>
    <name evidence="1" type="ORF">RM538_00435</name>
</gene>
<comment type="caution">
    <text evidence="1">The sequence shown here is derived from an EMBL/GenBank/DDBJ whole genome shotgun (WGS) entry which is preliminary data.</text>
</comment>
<evidence type="ECO:0000313" key="2">
    <source>
        <dbReference type="Proteomes" id="UP001254488"/>
    </source>
</evidence>
<dbReference type="Proteomes" id="UP001254488">
    <property type="component" value="Unassembled WGS sequence"/>
</dbReference>
<proteinExistence type="predicted"/>
<evidence type="ECO:0000313" key="1">
    <source>
        <dbReference type="EMBL" id="MDT0554452.1"/>
    </source>
</evidence>
<sequence>MMDILVHPTYFPCIVQMAAIVQAKKVVFETDDTYQKQTFRTRSYIAHSNGKLLLNVPIKHSGNGIRQKMKDLQVENDFPWQSHHWKSLQSAYRTSPFFEYYEDDIAPLFTETVNHLLEHNISIYKLLAELIGIETPIDFTTEYFFTPEQQDYRYLAKSKEINFKVPKYTQVFEESHGFLHNLSILDLLFNEGPNTLGYLESMSLKL</sequence>
<dbReference type="EMBL" id="JAVRHZ010000001">
    <property type="protein sequence ID" value="MDT0554452.1"/>
    <property type="molecule type" value="Genomic_DNA"/>
</dbReference>
<dbReference type="RefSeq" id="WP_311331418.1">
    <property type="nucleotide sequence ID" value="NZ_JAVRHZ010000001.1"/>
</dbReference>
<accession>A0ABU2Y8D5</accession>
<dbReference type="InterPro" id="IPR014985">
    <property type="entry name" value="WbqC"/>
</dbReference>
<organism evidence="1 2">
    <name type="scientific">Patiriisocius hiemis</name>
    <dbReference type="NCBI Taxonomy" id="3075604"/>
    <lineage>
        <taxon>Bacteria</taxon>
        <taxon>Pseudomonadati</taxon>
        <taxon>Bacteroidota</taxon>
        <taxon>Flavobacteriia</taxon>
        <taxon>Flavobacteriales</taxon>
        <taxon>Flavobacteriaceae</taxon>
        <taxon>Patiriisocius</taxon>
    </lineage>
</organism>
<dbReference type="Pfam" id="PF08889">
    <property type="entry name" value="WbqC"/>
    <property type="match status" value="2"/>
</dbReference>